<dbReference type="Gene3D" id="1.20.1250.20">
    <property type="entry name" value="MFS general substrate transporter like domains"/>
    <property type="match status" value="2"/>
</dbReference>
<keyword evidence="2" id="KW-0813">Transport</keyword>
<evidence type="ECO:0000313" key="11">
    <source>
        <dbReference type="Proteomes" id="UP000032611"/>
    </source>
</evidence>
<feature type="transmembrane region" description="Helical" evidence="8">
    <location>
        <begin position="105"/>
        <end position="127"/>
    </location>
</feature>
<feature type="transmembrane region" description="Helical" evidence="8">
    <location>
        <begin position="49"/>
        <end position="68"/>
    </location>
</feature>
<reference evidence="10 11" key="1">
    <citation type="journal article" date="2015" name="Genome Announc.">
        <title>Complete genome sequence of Martelella endophytica YC6887, which has antifungal activity associated with a halophyte.</title>
        <authorList>
            <person name="Khan A."/>
            <person name="Khan H."/>
            <person name="Chung E.J."/>
            <person name="Hossain M.T."/>
            <person name="Chung Y.R."/>
        </authorList>
    </citation>
    <scope>NUCLEOTIDE SEQUENCE [LARGE SCALE GENOMIC DNA]</scope>
    <source>
        <strain evidence="10">YC6887</strain>
    </source>
</reference>
<dbReference type="STRING" id="1486262.TM49_12665"/>
<evidence type="ECO:0000313" key="10">
    <source>
        <dbReference type="EMBL" id="AJY46329.1"/>
    </source>
</evidence>
<keyword evidence="11" id="KW-1185">Reference proteome</keyword>
<name>A0A0D5LQ21_MAREN</name>
<dbReference type="HOGENOM" id="CLU_055598_3_0_5"/>
<dbReference type="GO" id="GO:0005886">
    <property type="term" value="C:plasma membrane"/>
    <property type="evidence" value="ECO:0007669"/>
    <property type="project" value="UniProtKB-SubCell"/>
</dbReference>
<dbReference type="OrthoDB" id="1491684at2"/>
<evidence type="ECO:0000256" key="5">
    <source>
        <dbReference type="ARBA" id="ARBA00022692"/>
    </source>
</evidence>
<feature type="transmembrane region" description="Helical" evidence="8">
    <location>
        <begin position="371"/>
        <end position="392"/>
    </location>
</feature>
<protein>
    <submittedName>
        <fullName evidence="10">Major facilitator transporter</fullName>
    </submittedName>
</protein>
<evidence type="ECO:0000256" key="1">
    <source>
        <dbReference type="ARBA" id="ARBA00004651"/>
    </source>
</evidence>
<dbReference type="InterPro" id="IPR020846">
    <property type="entry name" value="MFS_dom"/>
</dbReference>
<evidence type="ECO:0000256" key="2">
    <source>
        <dbReference type="ARBA" id="ARBA00022448"/>
    </source>
</evidence>
<evidence type="ECO:0000256" key="7">
    <source>
        <dbReference type="ARBA" id="ARBA00023136"/>
    </source>
</evidence>
<feature type="transmembrane region" description="Helical" evidence="8">
    <location>
        <begin position="344"/>
        <end position="365"/>
    </location>
</feature>
<dbReference type="GO" id="GO:0022857">
    <property type="term" value="F:transmembrane transporter activity"/>
    <property type="evidence" value="ECO:0007669"/>
    <property type="project" value="InterPro"/>
</dbReference>
<feature type="transmembrane region" description="Helical" evidence="8">
    <location>
        <begin position="284"/>
        <end position="302"/>
    </location>
</feature>
<dbReference type="KEGG" id="mey:TM49_12665"/>
<evidence type="ECO:0000256" key="3">
    <source>
        <dbReference type="ARBA" id="ARBA00022475"/>
    </source>
</evidence>
<evidence type="ECO:0000256" key="8">
    <source>
        <dbReference type="SAM" id="Phobius"/>
    </source>
</evidence>
<keyword evidence="6 8" id="KW-1133">Transmembrane helix</keyword>
<feature type="transmembrane region" description="Helical" evidence="8">
    <location>
        <begin position="148"/>
        <end position="166"/>
    </location>
</feature>
<feature type="transmembrane region" description="Helical" evidence="8">
    <location>
        <begin position="212"/>
        <end position="236"/>
    </location>
</feature>
<keyword evidence="5 8" id="KW-0812">Transmembrane</keyword>
<proteinExistence type="predicted"/>
<evidence type="ECO:0000256" key="6">
    <source>
        <dbReference type="ARBA" id="ARBA00022989"/>
    </source>
</evidence>
<dbReference type="PANTHER" id="PTHR23535">
    <property type="entry name" value="SUGAR EFFLUX TRANSPORTER A-RELATED"/>
    <property type="match status" value="1"/>
</dbReference>
<dbReference type="RefSeq" id="WP_045681721.1">
    <property type="nucleotide sequence ID" value="NZ_CP010803.1"/>
</dbReference>
<accession>A0A0D5LQ21</accession>
<dbReference type="PROSITE" id="PS50850">
    <property type="entry name" value="MFS"/>
    <property type="match status" value="1"/>
</dbReference>
<feature type="transmembrane region" description="Helical" evidence="8">
    <location>
        <begin position="308"/>
        <end position="332"/>
    </location>
</feature>
<keyword evidence="7 8" id="KW-0472">Membrane</keyword>
<dbReference type="AlphaFoldDB" id="A0A0D5LQ21"/>
<keyword evidence="3" id="KW-1003">Cell membrane</keyword>
<feature type="transmembrane region" description="Helical" evidence="8">
    <location>
        <begin position="12"/>
        <end position="37"/>
    </location>
</feature>
<feature type="domain" description="Major facilitator superfamily (MFS) profile" evidence="9">
    <location>
        <begin position="13"/>
        <end position="399"/>
    </location>
</feature>
<dbReference type="InterPro" id="IPR036259">
    <property type="entry name" value="MFS_trans_sf"/>
</dbReference>
<dbReference type="EMBL" id="CP010803">
    <property type="protein sequence ID" value="AJY46329.1"/>
    <property type="molecule type" value="Genomic_DNA"/>
</dbReference>
<dbReference type="SUPFAM" id="SSF103473">
    <property type="entry name" value="MFS general substrate transporter"/>
    <property type="match status" value="1"/>
</dbReference>
<evidence type="ECO:0000259" key="9">
    <source>
        <dbReference type="PROSITE" id="PS50850"/>
    </source>
</evidence>
<feature type="transmembrane region" description="Helical" evidence="8">
    <location>
        <begin position="172"/>
        <end position="191"/>
    </location>
</feature>
<sequence length="402" mass="41812">MPKTLSLILGNPAIRISSAGVFFFGFAGAATSPYLSIIGIDELGMADRAYALVMLLGAVVSVAASLLIGNLTDRLGSYRLTLIATGLAGVFGFGMVYLLPSLATFTISKVIFVPLFTALYPLIFANVRTEITGMPSAEMAAVNSGVRAVLSLSWVLVPGIVGAALADADNMLPSFLFSAISALACVLLFTFGMPKMDKTPRLRPTEPFFKAFSAFAGAGLWIRLVAIALITAMLHMNATVLPLIVTNQAGGAVSDVGVLVGIVAALEIVFIIFWGYVERVVPNVVTLVIGTVIYTIYLFLLGNVTAPWQAYALTVIAALGAAAIISIPVTYLQNLIADKPGLGSSLISVNMFSSAGIGAGLFALGTHISNYAGAAILAAFAGFVGAALVLYLDGMPSRRKDG</sequence>
<dbReference type="PATRIC" id="fig|1486262.3.peg.2618"/>
<comment type="subcellular location">
    <subcellularLocation>
        <location evidence="1">Cell membrane</location>
        <topology evidence="1">Multi-pass membrane protein</topology>
    </subcellularLocation>
</comment>
<feature type="transmembrane region" description="Helical" evidence="8">
    <location>
        <begin position="256"/>
        <end position="277"/>
    </location>
</feature>
<gene>
    <name evidence="10" type="ORF">TM49_12665</name>
</gene>
<keyword evidence="4" id="KW-0762">Sugar transport</keyword>
<evidence type="ECO:0000256" key="4">
    <source>
        <dbReference type="ARBA" id="ARBA00022597"/>
    </source>
</evidence>
<feature type="transmembrane region" description="Helical" evidence="8">
    <location>
        <begin position="80"/>
        <end position="99"/>
    </location>
</feature>
<organism evidence="10 11">
    <name type="scientific">Martelella endophytica</name>
    <dbReference type="NCBI Taxonomy" id="1486262"/>
    <lineage>
        <taxon>Bacteria</taxon>
        <taxon>Pseudomonadati</taxon>
        <taxon>Pseudomonadota</taxon>
        <taxon>Alphaproteobacteria</taxon>
        <taxon>Hyphomicrobiales</taxon>
        <taxon>Aurantimonadaceae</taxon>
        <taxon>Martelella</taxon>
    </lineage>
</organism>
<dbReference type="PANTHER" id="PTHR23535:SF2">
    <property type="entry name" value="SUGAR EFFLUX TRANSPORTER A-RELATED"/>
    <property type="match status" value="1"/>
</dbReference>
<dbReference type="Proteomes" id="UP000032611">
    <property type="component" value="Chromosome"/>
</dbReference>